<organism evidence="2">
    <name type="scientific">uncultured Thermomicrobiales bacterium</name>
    <dbReference type="NCBI Taxonomy" id="1645740"/>
    <lineage>
        <taxon>Bacteria</taxon>
        <taxon>Pseudomonadati</taxon>
        <taxon>Thermomicrobiota</taxon>
        <taxon>Thermomicrobia</taxon>
        <taxon>Thermomicrobiales</taxon>
        <taxon>environmental samples</taxon>
    </lineage>
</organism>
<feature type="compositionally biased region" description="Basic and acidic residues" evidence="1">
    <location>
        <begin position="28"/>
        <end position="50"/>
    </location>
</feature>
<dbReference type="AlphaFoldDB" id="A0A6J4USX0"/>
<feature type="region of interest" description="Disordered" evidence="1">
    <location>
        <begin position="1"/>
        <end position="73"/>
    </location>
</feature>
<feature type="region of interest" description="Disordered" evidence="1">
    <location>
        <begin position="288"/>
        <end position="314"/>
    </location>
</feature>
<reference evidence="2" key="1">
    <citation type="submission" date="2020-02" db="EMBL/GenBank/DDBJ databases">
        <authorList>
            <person name="Meier V. D."/>
        </authorList>
    </citation>
    <scope>NUCLEOTIDE SEQUENCE</scope>
    <source>
        <strain evidence="2">AVDCRST_MAG19</strain>
    </source>
</reference>
<sequence length="483" mass="52151">MIPGTGSAAPRHPRDAAAKPGTITIARPRHDPSWPRAEQGEARRGRDARQRLLPPPDRPPRGGRSRRADGQHHDDAILATFETMVRDGTALRDDFAGYLVRLRSLRIVSTEKLAATDDAMFVEATAVPDYGVTRVFDPFALRPSLRESNPPLRRSALLHSRRGDAVRPASPPVRAARDLVGSVACTADAAAMIRAPSVRTVPAWTTPLPLTAKDKSRRHERRRQGRGRGRDPMVTTIRAVLDGEVLRPDEALGCPATPPFIVAVEGRRRRSRGRTGCPLVLLSVSAHGRQRGHGGSLDAPRRARPRPAGQRNPVLRDGVPLFLATTYPIAPANADHRRHEAAAGREARLAPGRRRSVTPAFVLAGRGDGLAAVHRRIAVPVIDQLPAEPRGETVPASPDPMAAASAPYPAWTDRGGDRLDFVRRDGGARAVGGADRRCARPAGELSRAGARGATAMNLRSSLRWGRPRAGNCRAERLGAPNLR</sequence>
<feature type="compositionally biased region" description="Basic residues" evidence="1">
    <location>
        <begin position="215"/>
        <end position="227"/>
    </location>
</feature>
<dbReference type="EMBL" id="CADCWL010000066">
    <property type="protein sequence ID" value="CAA9558929.1"/>
    <property type="molecule type" value="Genomic_DNA"/>
</dbReference>
<gene>
    <name evidence="2" type="ORF">AVDCRST_MAG19-1436</name>
</gene>
<name>A0A6J4USX0_9BACT</name>
<feature type="region of interest" description="Disordered" evidence="1">
    <location>
        <begin position="206"/>
        <end position="231"/>
    </location>
</feature>
<feature type="compositionally biased region" description="Low complexity" evidence="1">
    <location>
        <begin position="395"/>
        <end position="410"/>
    </location>
</feature>
<feature type="region of interest" description="Disordered" evidence="1">
    <location>
        <begin position="389"/>
        <end position="410"/>
    </location>
</feature>
<proteinExistence type="predicted"/>
<evidence type="ECO:0000313" key="2">
    <source>
        <dbReference type="EMBL" id="CAA9558929.1"/>
    </source>
</evidence>
<protein>
    <submittedName>
        <fullName evidence="2">Uncharacterized protein</fullName>
    </submittedName>
</protein>
<accession>A0A6J4USX0</accession>
<evidence type="ECO:0000256" key="1">
    <source>
        <dbReference type="SAM" id="MobiDB-lite"/>
    </source>
</evidence>